<dbReference type="Proteomes" id="UP000092611">
    <property type="component" value="Unassembled WGS sequence"/>
</dbReference>
<dbReference type="Proteomes" id="UP000590599">
    <property type="component" value="Unassembled WGS sequence"/>
</dbReference>
<evidence type="ECO:0000256" key="1">
    <source>
        <dbReference type="PROSITE-ProRule" id="PRU00339"/>
    </source>
</evidence>
<sequence>MNKLKLFICLSAVAVVTACSSGSKPNTLYTWNGDSYPASVYQYLTQDGDPQEQLQKLEEIAQLDSGKKVPPGLYAQIGLLYGQLGNAGKMAEAYQKEMTLFPESTQYINFLLNKGKKVDTNTESTGSKKVKKGAKK</sequence>
<dbReference type="Pfam" id="PF16068">
    <property type="entry name" value="DUF4810"/>
    <property type="match status" value="1"/>
</dbReference>
<dbReference type="InterPro" id="IPR011990">
    <property type="entry name" value="TPR-like_helical_dom_sf"/>
</dbReference>
<evidence type="ECO:0000313" key="5">
    <source>
        <dbReference type="Proteomes" id="UP000092611"/>
    </source>
</evidence>
<feature type="repeat" description="TPR" evidence="1">
    <location>
        <begin position="71"/>
        <end position="104"/>
    </location>
</feature>
<protein>
    <submittedName>
        <fullName evidence="4">DUF4810 domain-containing protein</fullName>
    </submittedName>
</protein>
<dbReference type="AlphaFoldDB" id="A0A1B8PHT1"/>
<keyword evidence="2" id="KW-0732">Signal</keyword>
<dbReference type="InterPro" id="IPR019734">
    <property type="entry name" value="TPR_rpt"/>
</dbReference>
<organism evidence="4 5">
    <name type="scientific">Haemophilus haemolyticus</name>
    <dbReference type="NCBI Taxonomy" id="726"/>
    <lineage>
        <taxon>Bacteria</taxon>
        <taxon>Pseudomonadati</taxon>
        <taxon>Pseudomonadota</taxon>
        <taxon>Gammaproteobacteria</taxon>
        <taxon>Pasteurellales</taxon>
        <taxon>Pasteurellaceae</taxon>
        <taxon>Haemophilus</taxon>
    </lineage>
</organism>
<feature type="signal peptide" evidence="2">
    <location>
        <begin position="1"/>
        <end position="18"/>
    </location>
</feature>
<reference evidence="4 5" key="1">
    <citation type="submission" date="2016-06" db="EMBL/GenBank/DDBJ databases">
        <title>Draft genome of Haemophilus haemolyticus CCUG 24149.</title>
        <authorList>
            <person name="Engstrom-Jakobsson H."/>
            <person name="Salva-Serra F."/>
            <person name="Thorell K."/>
            <person name="Gonzales-Siles L."/>
            <person name="Karlsson R."/>
            <person name="Boulund F."/>
            <person name="Engstrand L."/>
            <person name="Kristiansson E."/>
            <person name="Moore E."/>
        </authorList>
    </citation>
    <scope>NUCLEOTIDE SEQUENCE [LARGE SCALE GENOMIC DNA]</scope>
    <source>
        <strain evidence="4 5">CCUG 24149</strain>
    </source>
</reference>
<evidence type="ECO:0000313" key="3">
    <source>
        <dbReference type="EMBL" id="NYA26258.1"/>
    </source>
</evidence>
<reference evidence="3 6" key="2">
    <citation type="submission" date="2020-07" db="EMBL/GenBank/DDBJ databases">
        <title>Genus Haemophilus, Bergeys manual.</title>
        <authorList>
            <person name="Noerskov-Lauritsen N."/>
        </authorList>
    </citation>
    <scope>NUCLEOTIDE SEQUENCE [LARGE SCALE GENOMIC DNA]</scope>
    <source>
        <strain evidence="3 6">CCUG30047</strain>
    </source>
</reference>
<keyword evidence="1" id="KW-0802">TPR repeat</keyword>
<comment type="caution">
    <text evidence="4">The sequence shown here is derived from an EMBL/GenBank/DDBJ whole genome shotgun (WGS) entry which is preliminary data.</text>
</comment>
<dbReference type="OrthoDB" id="9800218at2"/>
<proteinExistence type="predicted"/>
<dbReference type="EMBL" id="JACBKA010000001">
    <property type="protein sequence ID" value="NYA26258.1"/>
    <property type="molecule type" value="Genomic_DNA"/>
</dbReference>
<evidence type="ECO:0000313" key="6">
    <source>
        <dbReference type="Proteomes" id="UP000590599"/>
    </source>
</evidence>
<feature type="chain" id="PRO_5036016736" evidence="2">
    <location>
        <begin position="19"/>
        <end position="136"/>
    </location>
</feature>
<dbReference type="PROSITE" id="PS50005">
    <property type="entry name" value="TPR"/>
    <property type="match status" value="1"/>
</dbReference>
<dbReference type="InterPro" id="IPR014508">
    <property type="entry name" value="UCP020555_TPR-like"/>
</dbReference>
<dbReference type="RefSeq" id="WP_065245643.1">
    <property type="nucleotide sequence ID" value="NZ_CP031243.1"/>
</dbReference>
<accession>A0A1B8PHT1</accession>
<dbReference type="EMBL" id="LZDL01000001">
    <property type="protein sequence ID" value="OBX48527.1"/>
    <property type="molecule type" value="Genomic_DNA"/>
</dbReference>
<dbReference type="PROSITE" id="PS51257">
    <property type="entry name" value="PROKAR_LIPOPROTEIN"/>
    <property type="match status" value="1"/>
</dbReference>
<dbReference type="PIRSF" id="PIRSF020555">
    <property type="entry name" value="UCP020555"/>
    <property type="match status" value="1"/>
</dbReference>
<evidence type="ECO:0000313" key="4">
    <source>
        <dbReference type="EMBL" id="OBX48527.1"/>
    </source>
</evidence>
<dbReference type="Gene3D" id="1.25.40.10">
    <property type="entry name" value="Tetratricopeptide repeat domain"/>
    <property type="match status" value="1"/>
</dbReference>
<evidence type="ECO:0000256" key="2">
    <source>
        <dbReference type="SAM" id="SignalP"/>
    </source>
</evidence>
<gene>
    <name evidence="4" type="ORF">A9Z62_00555</name>
    <name evidence="3" type="ORF">HZI69_00125</name>
</gene>
<name>A0A1B8PHT1_HAEHA</name>